<evidence type="ECO:0008006" key="3">
    <source>
        <dbReference type="Google" id="ProtNLM"/>
    </source>
</evidence>
<proteinExistence type="predicted"/>
<dbReference type="GO" id="GO:0071897">
    <property type="term" value="P:DNA biosynthetic process"/>
    <property type="evidence" value="ECO:0007669"/>
    <property type="project" value="UniProtKB-ARBA"/>
</dbReference>
<dbReference type="OrthoDB" id="6631296at2759"/>
<gene>
    <name evidence="1" type="ORF">J437_LFUL006618</name>
</gene>
<evidence type="ECO:0000313" key="2">
    <source>
        <dbReference type="Proteomes" id="UP000792457"/>
    </source>
</evidence>
<name>A0A8K0P5Q5_LADFU</name>
<protein>
    <recommendedName>
        <fullName evidence="3">Reverse transcriptase domain-containing protein</fullName>
    </recommendedName>
</protein>
<dbReference type="Proteomes" id="UP000792457">
    <property type="component" value="Unassembled WGS sequence"/>
</dbReference>
<dbReference type="EMBL" id="KZ308844">
    <property type="protein sequence ID" value="KAG8234786.1"/>
    <property type="molecule type" value="Genomic_DNA"/>
</dbReference>
<dbReference type="AlphaFoldDB" id="A0A8K0P5Q5"/>
<dbReference type="InterPro" id="IPR043502">
    <property type="entry name" value="DNA/RNA_pol_sf"/>
</dbReference>
<reference evidence="1" key="2">
    <citation type="submission" date="2017-10" db="EMBL/GenBank/DDBJ databases">
        <title>Ladona fulva Genome sequencing and assembly.</title>
        <authorList>
            <person name="Murali S."/>
            <person name="Richards S."/>
            <person name="Bandaranaike D."/>
            <person name="Bellair M."/>
            <person name="Blankenburg K."/>
            <person name="Chao H."/>
            <person name="Dinh H."/>
            <person name="Doddapaneni H."/>
            <person name="Dugan-Rocha S."/>
            <person name="Elkadiri S."/>
            <person name="Gnanaolivu R."/>
            <person name="Hernandez B."/>
            <person name="Skinner E."/>
            <person name="Javaid M."/>
            <person name="Lee S."/>
            <person name="Li M."/>
            <person name="Ming W."/>
            <person name="Munidasa M."/>
            <person name="Muniz J."/>
            <person name="Nguyen L."/>
            <person name="Hughes D."/>
            <person name="Osuji N."/>
            <person name="Pu L.-L."/>
            <person name="Puazo M."/>
            <person name="Qu C."/>
            <person name="Quiroz J."/>
            <person name="Raj R."/>
            <person name="Weissenberger G."/>
            <person name="Xin Y."/>
            <person name="Zou X."/>
            <person name="Han Y."/>
            <person name="Worley K."/>
            <person name="Muzny D."/>
            <person name="Gibbs R."/>
        </authorList>
    </citation>
    <scope>NUCLEOTIDE SEQUENCE</scope>
    <source>
        <strain evidence="1">Sampled in the wild</strain>
    </source>
</reference>
<organism evidence="1 2">
    <name type="scientific">Ladona fulva</name>
    <name type="common">Scarce chaser dragonfly</name>
    <name type="synonym">Libellula fulva</name>
    <dbReference type="NCBI Taxonomy" id="123851"/>
    <lineage>
        <taxon>Eukaryota</taxon>
        <taxon>Metazoa</taxon>
        <taxon>Ecdysozoa</taxon>
        <taxon>Arthropoda</taxon>
        <taxon>Hexapoda</taxon>
        <taxon>Insecta</taxon>
        <taxon>Pterygota</taxon>
        <taxon>Palaeoptera</taxon>
        <taxon>Odonata</taxon>
        <taxon>Epiprocta</taxon>
        <taxon>Anisoptera</taxon>
        <taxon>Libelluloidea</taxon>
        <taxon>Libellulidae</taxon>
        <taxon>Ladona</taxon>
    </lineage>
</organism>
<evidence type="ECO:0000313" key="1">
    <source>
        <dbReference type="EMBL" id="KAG8234786.1"/>
    </source>
</evidence>
<comment type="caution">
    <text evidence="1">The sequence shown here is derived from an EMBL/GenBank/DDBJ whole genome shotgun (WGS) entry which is preliminary data.</text>
</comment>
<keyword evidence="2" id="KW-1185">Reference proteome</keyword>
<dbReference type="SUPFAM" id="SSF56672">
    <property type="entry name" value="DNA/RNA polymerases"/>
    <property type="match status" value="1"/>
</dbReference>
<sequence>MPNEYGSLSAMQSFVNTFSDILTALSILNVPDLGEFILFRIAALVVDRETLALFKETLNDEPFPSVTQLLSFVKKRIKPSSSPGQMPGSACLQSQMTLTALLSCVNSNVTYLTVLQTALVHVRNGNVLIVPFCIMVDSRSQASAISSATVRWLNLHGSPYHGSLFGLSQSPLRQPEGCVVLSLLQLHSLSPVLNTKAVVLPHLPSKLQPVPLLSFIRSSVSHLCMVDPEFEKPNLVDLFPKIFLGEAEGFRGLSELPSLGESYSQAAKRFIKIEHIFKLYRQILITPEHQGFQHILWRDDSTHALQEFELNKVTYGVVSAPYLAIHTLHQLVNDKGEKFPLATQSLLRGTYIDDIITGANSVSNVQLIELLSLRGFPLGKWASNSQEL</sequence>
<reference evidence="1" key="1">
    <citation type="submission" date="2013-04" db="EMBL/GenBank/DDBJ databases">
        <authorList>
            <person name="Qu J."/>
            <person name="Murali S.C."/>
            <person name="Bandaranaike D."/>
            <person name="Bellair M."/>
            <person name="Blankenburg K."/>
            <person name="Chao H."/>
            <person name="Dinh H."/>
            <person name="Doddapaneni H."/>
            <person name="Downs B."/>
            <person name="Dugan-Rocha S."/>
            <person name="Elkadiri S."/>
            <person name="Gnanaolivu R.D."/>
            <person name="Hernandez B."/>
            <person name="Javaid M."/>
            <person name="Jayaseelan J.C."/>
            <person name="Lee S."/>
            <person name="Li M."/>
            <person name="Ming W."/>
            <person name="Munidasa M."/>
            <person name="Muniz J."/>
            <person name="Nguyen L."/>
            <person name="Ongeri F."/>
            <person name="Osuji N."/>
            <person name="Pu L.-L."/>
            <person name="Puazo M."/>
            <person name="Qu C."/>
            <person name="Quiroz J."/>
            <person name="Raj R."/>
            <person name="Weissenberger G."/>
            <person name="Xin Y."/>
            <person name="Zou X."/>
            <person name="Han Y."/>
            <person name="Richards S."/>
            <person name="Worley K."/>
            <person name="Muzny D."/>
            <person name="Gibbs R."/>
        </authorList>
    </citation>
    <scope>NUCLEOTIDE SEQUENCE</scope>
    <source>
        <strain evidence="1">Sampled in the wild</strain>
    </source>
</reference>
<accession>A0A8K0P5Q5</accession>